<dbReference type="GO" id="GO:0030182">
    <property type="term" value="P:neuron differentiation"/>
    <property type="evidence" value="ECO:0007669"/>
    <property type="project" value="TreeGrafter"/>
</dbReference>
<keyword evidence="6" id="KW-0805">Transcription regulation</keyword>
<evidence type="ECO:0000256" key="7">
    <source>
        <dbReference type="ARBA" id="ARBA00023125"/>
    </source>
</evidence>
<dbReference type="PROSITE" id="PS50157">
    <property type="entry name" value="ZINC_FINGER_C2H2_2"/>
    <property type="match status" value="3"/>
</dbReference>
<dbReference type="GO" id="GO:0008270">
    <property type="term" value="F:zinc ion binding"/>
    <property type="evidence" value="ECO:0007669"/>
    <property type="project" value="UniProtKB-KW"/>
</dbReference>
<dbReference type="PROSITE" id="PS00028">
    <property type="entry name" value="ZINC_FINGER_C2H2_1"/>
    <property type="match status" value="4"/>
</dbReference>
<dbReference type="PANTHER" id="PTHR15065">
    <property type="entry name" value="INSULINOMA-ASSOCIATED 1"/>
    <property type="match status" value="1"/>
</dbReference>
<dbReference type="Ensembl" id="ENSLLET00000045751.1">
    <property type="protein sequence ID" value="ENSLLEP00000043989.1"/>
    <property type="gene ID" value="ENSLLEG00000027899.1"/>
</dbReference>
<evidence type="ECO:0000256" key="1">
    <source>
        <dbReference type="ARBA" id="ARBA00004123"/>
    </source>
</evidence>
<proteinExistence type="predicted"/>
<protein>
    <recommendedName>
        <fullName evidence="10">Insulinoma-associated protein 1</fullName>
    </recommendedName>
    <alternativeName>
        <fullName evidence="11">Zinc finger protein IA-1</fullName>
    </alternativeName>
</protein>
<keyword evidence="8" id="KW-0804">Transcription</keyword>
<dbReference type="AlphaFoldDB" id="A0A8C5QX82"/>
<dbReference type="GeneTree" id="ENSGT00940000162391"/>
<organism evidence="15 16">
    <name type="scientific">Leptobrachium leishanense</name>
    <name type="common">Leishan spiny toad</name>
    <dbReference type="NCBI Taxonomy" id="445787"/>
    <lineage>
        <taxon>Eukaryota</taxon>
        <taxon>Metazoa</taxon>
        <taxon>Chordata</taxon>
        <taxon>Craniata</taxon>
        <taxon>Vertebrata</taxon>
        <taxon>Euteleostomi</taxon>
        <taxon>Amphibia</taxon>
        <taxon>Batrachia</taxon>
        <taxon>Anura</taxon>
        <taxon>Pelobatoidea</taxon>
        <taxon>Megophryidae</taxon>
        <taxon>Leptobrachium</taxon>
    </lineage>
</organism>
<accession>A0A8C5QX82</accession>
<dbReference type="FunFam" id="3.30.160.60:FF:000488">
    <property type="entry name" value="Insulinoma-associated protein 2"/>
    <property type="match status" value="1"/>
</dbReference>
<keyword evidence="16" id="KW-1185">Reference proteome</keyword>
<dbReference type="GO" id="GO:0001227">
    <property type="term" value="F:DNA-binding transcription repressor activity, RNA polymerase II-specific"/>
    <property type="evidence" value="ECO:0007669"/>
    <property type="project" value="TreeGrafter"/>
</dbReference>
<feature type="region of interest" description="Disordered" evidence="13">
    <location>
        <begin position="197"/>
        <end position="227"/>
    </location>
</feature>
<dbReference type="InterPro" id="IPR042972">
    <property type="entry name" value="INSM1/2"/>
</dbReference>
<dbReference type="Gene3D" id="3.30.160.60">
    <property type="entry name" value="Classic Zinc Finger"/>
    <property type="match status" value="2"/>
</dbReference>
<evidence type="ECO:0000256" key="3">
    <source>
        <dbReference type="ARBA" id="ARBA00022737"/>
    </source>
</evidence>
<dbReference type="InterPro" id="IPR013087">
    <property type="entry name" value="Znf_C2H2_type"/>
</dbReference>
<evidence type="ECO:0000256" key="12">
    <source>
        <dbReference type="PROSITE-ProRule" id="PRU00042"/>
    </source>
</evidence>
<evidence type="ECO:0000256" key="8">
    <source>
        <dbReference type="ARBA" id="ARBA00023163"/>
    </source>
</evidence>
<evidence type="ECO:0000259" key="14">
    <source>
        <dbReference type="PROSITE" id="PS50157"/>
    </source>
</evidence>
<evidence type="ECO:0000256" key="4">
    <source>
        <dbReference type="ARBA" id="ARBA00022771"/>
    </source>
</evidence>
<keyword evidence="7" id="KW-0238">DNA-binding</keyword>
<dbReference type="Pfam" id="PF00096">
    <property type="entry name" value="zf-C2H2"/>
    <property type="match status" value="2"/>
</dbReference>
<reference evidence="15" key="1">
    <citation type="submission" date="2025-08" db="UniProtKB">
        <authorList>
            <consortium name="Ensembl"/>
        </authorList>
    </citation>
    <scope>IDENTIFICATION</scope>
</reference>
<feature type="domain" description="C2H2-type" evidence="14">
    <location>
        <begin position="298"/>
        <end position="326"/>
    </location>
</feature>
<keyword evidence="9" id="KW-0539">Nucleus</keyword>
<evidence type="ECO:0000256" key="10">
    <source>
        <dbReference type="ARBA" id="ARBA00068073"/>
    </source>
</evidence>
<keyword evidence="2" id="KW-0479">Metal-binding</keyword>
<dbReference type="GO" id="GO:0005634">
    <property type="term" value="C:nucleus"/>
    <property type="evidence" value="ECO:0007669"/>
    <property type="project" value="UniProtKB-SubCell"/>
</dbReference>
<dbReference type="PANTHER" id="PTHR15065:SF6">
    <property type="entry name" value="INSULINOMA-ASSOCIATED PROTEIN 2"/>
    <property type="match status" value="1"/>
</dbReference>
<evidence type="ECO:0000313" key="15">
    <source>
        <dbReference type="Ensembl" id="ENSLLEP00000043989.1"/>
    </source>
</evidence>
<dbReference type="GO" id="GO:0010564">
    <property type="term" value="P:regulation of cell cycle process"/>
    <property type="evidence" value="ECO:0007669"/>
    <property type="project" value="TreeGrafter"/>
</dbReference>
<sequence length="339" mass="38417">MPRGFLVKRSRKTCGSYRVPCDERSPVIPVLEGPWKPLSYSPVKHVDLEMKKTFFKRFLSSPASADSFPVASMEKLFVHPFLTPDPKLHLSPKSTKVHPKRAKVCRKLHFADEVTTSPVLGLKIKAEEPDGKSRGGQGKRPPLGEFICQLCKEQYPDPFALAQHKCSRIVRVEYRCPECDKIFSCPANLASHRRWHKPRTLGADGPGGKKLQAPLEGKENSSTRVTATPEEEEQEVFDCSFCPKRFRRHAYLRKHLLCHQAFNPLERAQHTYPCTLCGVHFPSMDIRDKHRLWHAQIFPCELCPTAFFSAPGLSLHVNKCHSAPSRQDLHQQIPIGPGC</sequence>
<name>A0A8C5QX82_9ANUR</name>
<dbReference type="GO" id="GO:0017053">
    <property type="term" value="C:transcription repressor complex"/>
    <property type="evidence" value="ECO:0007669"/>
    <property type="project" value="TreeGrafter"/>
</dbReference>
<feature type="domain" description="C2H2-type" evidence="14">
    <location>
        <begin position="237"/>
        <end position="264"/>
    </location>
</feature>
<comment type="subcellular location">
    <subcellularLocation>
        <location evidence="1">Nucleus</location>
    </subcellularLocation>
</comment>
<keyword evidence="4 12" id="KW-0863">Zinc-finger</keyword>
<dbReference type="SMART" id="SM00355">
    <property type="entry name" value="ZnF_C2H2"/>
    <property type="match status" value="5"/>
</dbReference>
<evidence type="ECO:0000256" key="9">
    <source>
        <dbReference type="ARBA" id="ARBA00023242"/>
    </source>
</evidence>
<evidence type="ECO:0000313" key="16">
    <source>
        <dbReference type="Proteomes" id="UP000694569"/>
    </source>
</evidence>
<dbReference type="InterPro" id="IPR036236">
    <property type="entry name" value="Znf_C2H2_sf"/>
</dbReference>
<evidence type="ECO:0000256" key="11">
    <source>
        <dbReference type="ARBA" id="ARBA00079863"/>
    </source>
</evidence>
<evidence type="ECO:0000256" key="2">
    <source>
        <dbReference type="ARBA" id="ARBA00022723"/>
    </source>
</evidence>
<dbReference type="GO" id="GO:0000978">
    <property type="term" value="F:RNA polymerase II cis-regulatory region sequence-specific DNA binding"/>
    <property type="evidence" value="ECO:0007669"/>
    <property type="project" value="TreeGrafter"/>
</dbReference>
<keyword evidence="3" id="KW-0677">Repeat</keyword>
<evidence type="ECO:0000256" key="5">
    <source>
        <dbReference type="ARBA" id="ARBA00022833"/>
    </source>
</evidence>
<dbReference type="Proteomes" id="UP000694569">
    <property type="component" value="Unplaced"/>
</dbReference>
<gene>
    <name evidence="15" type="primary">INSM2</name>
</gene>
<reference evidence="15" key="2">
    <citation type="submission" date="2025-09" db="UniProtKB">
        <authorList>
            <consortium name="Ensembl"/>
        </authorList>
    </citation>
    <scope>IDENTIFICATION</scope>
</reference>
<dbReference type="SUPFAM" id="SSF57667">
    <property type="entry name" value="beta-beta-alpha zinc fingers"/>
    <property type="match status" value="2"/>
</dbReference>
<keyword evidence="5" id="KW-0862">Zinc</keyword>
<feature type="domain" description="C2H2-type" evidence="14">
    <location>
        <begin position="174"/>
        <end position="196"/>
    </location>
</feature>
<evidence type="ECO:0000256" key="6">
    <source>
        <dbReference type="ARBA" id="ARBA00023015"/>
    </source>
</evidence>
<dbReference type="OrthoDB" id="8953942at2759"/>
<evidence type="ECO:0000256" key="13">
    <source>
        <dbReference type="SAM" id="MobiDB-lite"/>
    </source>
</evidence>